<protein>
    <submittedName>
        <fullName evidence="1">Uncharacterized protein</fullName>
    </submittedName>
</protein>
<evidence type="ECO:0000313" key="2">
    <source>
        <dbReference type="Proteomes" id="UP000550707"/>
    </source>
</evidence>
<sequence>MRGRQVGLWPRRMEPAALAAPSPLVAGPRVDKGNTWPSAARAVPRGPSSPTALVPLPCLLGKLCLLPPLTCNPTRVHYSPPEGQVFSVLSSFLLLQETWGQCFVPTTVRGSGVPAEPLSNFLKVEQSPGGKSFLPDPSRGRGLWGTWPPRRAPAPRQHASLLIATVTDVWVP</sequence>
<gene>
    <name evidence="1" type="ORF">HJG59_008835</name>
</gene>
<organism evidence="1 2">
    <name type="scientific">Molossus molossus</name>
    <name type="common">Pallas' mastiff bat</name>
    <name type="synonym">Vespertilio molossus</name>
    <dbReference type="NCBI Taxonomy" id="27622"/>
    <lineage>
        <taxon>Eukaryota</taxon>
        <taxon>Metazoa</taxon>
        <taxon>Chordata</taxon>
        <taxon>Craniata</taxon>
        <taxon>Vertebrata</taxon>
        <taxon>Euteleostomi</taxon>
        <taxon>Mammalia</taxon>
        <taxon>Eutheria</taxon>
        <taxon>Laurasiatheria</taxon>
        <taxon>Chiroptera</taxon>
        <taxon>Yangochiroptera</taxon>
        <taxon>Molossidae</taxon>
        <taxon>Molossus</taxon>
    </lineage>
</organism>
<dbReference type="InParanoid" id="A0A7J8EER6"/>
<keyword evidence="2" id="KW-1185">Reference proteome</keyword>
<dbReference type="Proteomes" id="UP000550707">
    <property type="component" value="Unassembled WGS sequence"/>
</dbReference>
<evidence type="ECO:0000313" key="1">
    <source>
        <dbReference type="EMBL" id="KAF6433765.1"/>
    </source>
</evidence>
<dbReference type="AlphaFoldDB" id="A0A7J8EER6"/>
<proteinExistence type="predicted"/>
<name>A0A7J8EER6_MOLMO</name>
<comment type="caution">
    <text evidence="1">The sequence shown here is derived from an EMBL/GenBank/DDBJ whole genome shotgun (WGS) entry which is preliminary data.</text>
</comment>
<reference evidence="1 2" key="1">
    <citation type="journal article" date="2020" name="Nature">
        <title>Six reference-quality genomes reveal evolution of bat adaptations.</title>
        <authorList>
            <person name="Jebb D."/>
            <person name="Huang Z."/>
            <person name="Pippel M."/>
            <person name="Hughes G.M."/>
            <person name="Lavrichenko K."/>
            <person name="Devanna P."/>
            <person name="Winkler S."/>
            <person name="Jermiin L.S."/>
            <person name="Skirmuntt E.C."/>
            <person name="Katzourakis A."/>
            <person name="Burkitt-Gray L."/>
            <person name="Ray D.A."/>
            <person name="Sullivan K.A.M."/>
            <person name="Roscito J.G."/>
            <person name="Kirilenko B.M."/>
            <person name="Davalos L.M."/>
            <person name="Corthals A.P."/>
            <person name="Power M.L."/>
            <person name="Jones G."/>
            <person name="Ransome R.D."/>
            <person name="Dechmann D.K.N."/>
            <person name="Locatelli A.G."/>
            <person name="Puechmaille S.J."/>
            <person name="Fedrigo O."/>
            <person name="Jarvis E.D."/>
            <person name="Hiller M."/>
            <person name="Vernes S.C."/>
            <person name="Myers E.W."/>
            <person name="Teeling E.C."/>
        </authorList>
    </citation>
    <scope>NUCLEOTIDE SEQUENCE [LARGE SCALE GENOMIC DNA]</scope>
    <source>
        <strain evidence="1">MMolMol1</strain>
        <tissue evidence="1">Muscle</tissue>
    </source>
</reference>
<dbReference type="EMBL" id="JACASF010000014">
    <property type="protein sequence ID" value="KAF6433765.1"/>
    <property type="molecule type" value="Genomic_DNA"/>
</dbReference>
<accession>A0A7J8EER6</accession>